<feature type="compositionally biased region" description="Low complexity" evidence="3">
    <location>
        <begin position="176"/>
        <end position="215"/>
    </location>
</feature>
<feature type="domain" description="ZipA C-terminal FtsZ-binding" evidence="5">
    <location>
        <begin position="372"/>
        <end position="497"/>
    </location>
</feature>
<dbReference type="InterPro" id="IPR036765">
    <property type="entry name" value="ZipA_FtsZ-bd_C_sf"/>
</dbReference>
<evidence type="ECO:0000313" key="6">
    <source>
        <dbReference type="EMBL" id="SDV47486.1"/>
    </source>
</evidence>
<feature type="compositionally biased region" description="Low complexity" evidence="3">
    <location>
        <begin position="59"/>
        <end position="81"/>
    </location>
</feature>
<keyword evidence="1" id="KW-0132">Cell division</keyword>
<evidence type="ECO:0000256" key="4">
    <source>
        <dbReference type="SAM" id="Phobius"/>
    </source>
</evidence>
<dbReference type="STRING" id="1770053.SAMN05216551_10348"/>
<comment type="similarity">
    <text evidence="1">Belongs to the ZipA family.</text>
</comment>
<evidence type="ECO:0000256" key="2">
    <source>
        <dbReference type="RuleBase" id="RU003613"/>
    </source>
</evidence>
<dbReference type="Pfam" id="PF04354">
    <property type="entry name" value="ZipA_C"/>
    <property type="match status" value="1"/>
</dbReference>
<feature type="region of interest" description="Disordered" evidence="3">
    <location>
        <begin position="29"/>
        <end position="134"/>
    </location>
</feature>
<dbReference type="EMBL" id="FNLO01000003">
    <property type="protein sequence ID" value="SDV47486.1"/>
    <property type="molecule type" value="Genomic_DNA"/>
</dbReference>
<keyword evidence="2 4" id="KW-0812">Transmembrane</keyword>
<feature type="transmembrane region" description="Helical" evidence="4">
    <location>
        <begin position="6"/>
        <end position="25"/>
    </location>
</feature>
<dbReference type="SUPFAM" id="SSF64383">
    <property type="entry name" value="Cell-division protein ZipA, C-terminal domain"/>
    <property type="match status" value="1"/>
</dbReference>
<dbReference type="GO" id="GO:0090529">
    <property type="term" value="P:cell septum assembly"/>
    <property type="evidence" value="ECO:0007669"/>
    <property type="project" value="InterPro"/>
</dbReference>
<feature type="compositionally biased region" description="Low complexity" evidence="3">
    <location>
        <begin position="95"/>
        <end position="118"/>
    </location>
</feature>
<dbReference type="GO" id="GO:0005886">
    <property type="term" value="C:plasma membrane"/>
    <property type="evidence" value="ECO:0007669"/>
    <property type="project" value="UniProtKB-SubCell"/>
</dbReference>
<feature type="compositionally biased region" description="Pro residues" evidence="3">
    <location>
        <begin position="82"/>
        <end position="94"/>
    </location>
</feature>
<dbReference type="AlphaFoldDB" id="A0A1H2PMW8"/>
<evidence type="ECO:0000259" key="5">
    <source>
        <dbReference type="SMART" id="SM00771"/>
    </source>
</evidence>
<comment type="function">
    <text evidence="1">Essential cell division protein that stabilizes the FtsZ protofilaments by cross-linking them and that serves as a cytoplasmic membrane anchor for the Z ring. Also required for the recruitment to the septal ring of downstream cell division proteins.</text>
</comment>
<evidence type="ECO:0000313" key="7">
    <source>
        <dbReference type="Proteomes" id="UP000243719"/>
    </source>
</evidence>
<organism evidence="6 7">
    <name type="scientific">Chitinasiproducens palmae</name>
    <dbReference type="NCBI Taxonomy" id="1770053"/>
    <lineage>
        <taxon>Bacteria</taxon>
        <taxon>Pseudomonadati</taxon>
        <taxon>Pseudomonadota</taxon>
        <taxon>Betaproteobacteria</taxon>
        <taxon>Burkholderiales</taxon>
        <taxon>Burkholderiaceae</taxon>
        <taxon>Chitinasiproducens</taxon>
    </lineage>
</organism>
<gene>
    <name evidence="6" type="ORF">SAMN05216551_10348</name>
</gene>
<feature type="region of interest" description="Disordered" evidence="3">
    <location>
        <begin position="176"/>
        <end position="249"/>
    </location>
</feature>
<keyword evidence="7" id="KW-1185">Reference proteome</keyword>
<name>A0A1H2PMW8_9BURK</name>
<keyword evidence="4" id="KW-1133">Transmembrane helix</keyword>
<dbReference type="SMART" id="SM00771">
    <property type="entry name" value="ZipA_C"/>
    <property type="match status" value="1"/>
</dbReference>
<reference evidence="7" key="1">
    <citation type="submission" date="2016-09" db="EMBL/GenBank/DDBJ databases">
        <authorList>
            <person name="Varghese N."/>
            <person name="Submissions S."/>
        </authorList>
    </citation>
    <scope>NUCLEOTIDE SEQUENCE [LARGE SCALE GENOMIC DNA]</scope>
    <source>
        <strain evidence="7">JS23</strain>
    </source>
</reference>
<accession>A0A1H2PMW8</accession>
<comment type="subcellular location">
    <subcellularLocation>
        <location evidence="2">Cell inner membrane</location>
        <topology evidence="2">Single-pass type I membrane protein</topology>
    </subcellularLocation>
</comment>
<sequence length="522" mass="53947">MDELQAGLIGAGAIIVAGVVAYNGWQGRRARRRLPRRAEEPEVGPLVPELHEESPFIQPVPGSRGAPAAPSAGKTGAGAARPPAPPSAPAPAAPAAPVAGGRPSRTAAAGEAAPTPQASGDGSQRREPTLGGAGFGVDLAAAADSRARVNEAALQAGGAAAVDEALGNADRGADAEPLLAGGAAPDAAAAQQAREPHLAQADAAGTGNDAANLGGSADDAARHPAYPAEPQLSAQPPVEPPPPAPPSLDADVAIIDRRIDCVVPLALSGAVAGERVAPLALRLRRAGNKQVHIEGRADDGHWEAPRAGRHYDHLRAAVQLANRAGALNELEFSEFVHGVNQLADAIDAVPSFPDMLEIVGMGRELDAFAAQCDAQLSVNVVSDGAPWSANYVQVVATQDGLLLARDGLRFVKLDAKQIPVFMLAFGDTNFVRDDLTYKGGDMITLLLDVPAADEDILPFRLMCDYARSLSQRIGGHLVDDQRRTLSQETLQNIEEQLLKIYGRLEAAGIPAGSAAARRLFSV</sequence>
<feature type="compositionally biased region" description="Pro residues" evidence="3">
    <location>
        <begin position="237"/>
        <end position="246"/>
    </location>
</feature>
<dbReference type="Proteomes" id="UP000243719">
    <property type="component" value="Unassembled WGS sequence"/>
</dbReference>
<dbReference type="RefSeq" id="WP_091906121.1">
    <property type="nucleotide sequence ID" value="NZ_FNLO01000003.1"/>
</dbReference>
<keyword evidence="2 4" id="KW-0472">Membrane</keyword>
<dbReference type="InterPro" id="IPR007449">
    <property type="entry name" value="ZipA_FtsZ-bd_C"/>
</dbReference>
<evidence type="ECO:0000256" key="1">
    <source>
        <dbReference type="RuleBase" id="RU003612"/>
    </source>
</evidence>
<keyword evidence="2" id="KW-0997">Cell inner membrane</keyword>
<proteinExistence type="inferred from homology"/>
<protein>
    <recommendedName>
        <fullName evidence="1">Cell division protein ZipA</fullName>
    </recommendedName>
</protein>
<keyword evidence="2" id="KW-1003">Cell membrane</keyword>
<evidence type="ECO:0000256" key="3">
    <source>
        <dbReference type="SAM" id="MobiDB-lite"/>
    </source>
</evidence>
<dbReference type="Gene3D" id="3.30.1400.10">
    <property type="entry name" value="ZipA, C-terminal FtsZ-binding domain"/>
    <property type="match status" value="1"/>
</dbReference>
<keyword evidence="1" id="KW-0131">Cell cycle</keyword>